<dbReference type="Pfam" id="PF13377">
    <property type="entry name" value="Peripla_BP_3"/>
    <property type="match status" value="1"/>
</dbReference>
<dbReference type="Proteomes" id="UP000215546">
    <property type="component" value="Unassembled WGS sequence"/>
</dbReference>
<evidence type="ECO:0000313" key="9">
    <source>
        <dbReference type="Proteomes" id="UP000215546"/>
    </source>
</evidence>
<dbReference type="PANTHER" id="PTHR30146:SF149">
    <property type="entry name" value="HTH-TYPE TRANSCRIPTIONAL REGULATOR EBGR"/>
    <property type="match status" value="1"/>
</dbReference>
<evidence type="ECO:0000256" key="1">
    <source>
        <dbReference type="ARBA" id="ARBA00023015"/>
    </source>
</evidence>
<dbReference type="AlphaFoldDB" id="A0A233UYY7"/>
<reference evidence="9" key="2">
    <citation type="submission" date="2017-04" db="EMBL/GenBank/DDBJ databases">
        <title>Finegoldia magna isolated from orthopedic joint implant-associated infections.</title>
        <authorList>
            <person name="Bjorklund S."/>
            <person name="Bruggemann H."/>
            <person name="Jensen A."/>
            <person name="Hellmark B."/>
            <person name="Soderquist B."/>
        </authorList>
    </citation>
    <scope>NUCLEOTIDE SEQUENCE [LARGE SCALE GENOMIC DNA]</scope>
    <source>
        <strain evidence="9">12T273</strain>
    </source>
</reference>
<dbReference type="GO" id="GO:0000976">
    <property type="term" value="F:transcription cis-regulatory region binding"/>
    <property type="evidence" value="ECO:0007669"/>
    <property type="project" value="TreeGrafter"/>
</dbReference>
<sequence length="335" mass="38034">MSSPTIKDVAKLAGVSISTVSRVMNDSKPVSPEARRKVLDAIEKLDFKPNELARSLVMKRSNLIGVVVKDIGIPYMAQIVRGAEEIGRMYKYDILLSSTYGDLEQEKKIIDFMFTKQVEGIILISEDIEPEVIFKLKDQTVPYIQLDKFWNIKDVHTVQIDYKEAMINMINHIYDLGHKKILFVKENQDTEIGQEKLKGYRQACDDLKIEKIEISSEGVSVKDGYEAGDKIFEMKDSKDITCVSFSEDAQAIGFINYCYDNNKKVPEDISVSGFGDIPMTSIYRPTLTTVQEPYYDIGAVSMRTLVKVLKENKIINEKAILGSQIMKRESVKDIN</sequence>
<dbReference type="PROSITE" id="PS50932">
    <property type="entry name" value="HTH_LACI_2"/>
    <property type="match status" value="1"/>
</dbReference>
<evidence type="ECO:0000313" key="6">
    <source>
        <dbReference type="EMBL" id="MBS5964566.1"/>
    </source>
</evidence>
<gene>
    <name evidence="7" type="ORF">B9N55_06960</name>
    <name evidence="8" type="ORF">CJ208_03405</name>
    <name evidence="6" type="ORF">KIA07_02735</name>
</gene>
<comment type="caution">
    <text evidence="7">The sequence shown here is derived from an EMBL/GenBank/DDBJ whole genome shotgun (WGS) entry which is preliminary data.</text>
</comment>
<evidence type="ECO:0000259" key="5">
    <source>
        <dbReference type="PROSITE" id="PS50943"/>
    </source>
</evidence>
<dbReference type="GO" id="GO:0003700">
    <property type="term" value="F:DNA-binding transcription factor activity"/>
    <property type="evidence" value="ECO:0007669"/>
    <property type="project" value="TreeGrafter"/>
</dbReference>
<dbReference type="InterPro" id="IPR028082">
    <property type="entry name" value="Peripla_BP_I"/>
</dbReference>
<evidence type="ECO:0000259" key="4">
    <source>
        <dbReference type="PROSITE" id="PS50932"/>
    </source>
</evidence>
<dbReference type="SUPFAM" id="SSF53822">
    <property type="entry name" value="Periplasmic binding protein-like I"/>
    <property type="match status" value="1"/>
</dbReference>
<evidence type="ECO:0000313" key="7">
    <source>
        <dbReference type="EMBL" id="OXZ31744.1"/>
    </source>
</evidence>
<feature type="domain" description="HTH lacI-type" evidence="4">
    <location>
        <begin position="4"/>
        <end position="58"/>
    </location>
</feature>
<dbReference type="PRINTS" id="PR00036">
    <property type="entry name" value="HTHLACI"/>
</dbReference>
<dbReference type="SMART" id="SM00354">
    <property type="entry name" value="HTH_LACI"/>
    <property type="match status" value="1"/>
</dbReference>
<dbReference type="EMBL" id="PNHD01000003">
    <property type="protein sequence ID" value="PMC60466.1"/>
    <property type="molecule type" value="Genomic_DNA"/>
</dbReference>
<evidence type="ECO:0000256" key="3">
    <source>
        <dbReference type="ARBA" id="ARBA00023163"/>
    </source>
</evidence>
<feature type="domain" description="HTH cro/C1-type" evidence="5">
    <location>
        <begin position="5"/>
        <end position="52"/>
    </location>
</feature>
<dbReference type="InterPro" id="IPR046335">
    <property type="entry name" value="LacI/GalR-like_sensor"/>
</dbReference>
<reference evidence="7" key="1">
    <citation type="journal article" date="2017" name="J. Clin. Microbiol.">
        <title>Finegoldia magna Isolated from Orthopedic Joint Implant-Associated Infections.</title>
        <authorList>
            <person name="Soderquist B."/>
            <person name="Bjorklund S."/>
            <person name="Hellmark B."/>
            <person name="Jensen A."/>
            <person name="Bruggemann H."/>
        </authorList>
    </citation>
    <scope>NUCLEOTIDE SEQUENCE</scope>
    <source>
        <strain evidence="7">12T273</strain>
    </source>
</reference>
<dbReference type="RefSeq" id="WP_094208790.1">
    <property type="nucleotide sequence ID" value="NZ_CAUPKI010000004.1"/>
</dbReference>
<dbReference type="Proteomes" id="UP000730862">
    <property type="component" value="Unassembled WGS sequence"/>
</dbReference>
<evidence type="ECO:0000256" key="2">
    <source>
        <dbReference type="ARBA" id="ARBA00023125"/>
    </source>
</evidence>
<keyword evidence="1" id="KW-0805">Transcription regulation</keyword>
<dbReference type="Pfam" id="PF00356">
    <property type="entry name" value="LacI"/>
    <property type="match status" value="1"/>
</dbReference>
<dbReference type="InterPro" id="IPR000843">
    <property type="entry name" value="HTH_LacI"/>
</dbReference>
<dbReference type="PROSITE" id="PS00356">
    <property type="entry name" value="HTH_LACI_1"/>
    <property type="match status" value="1"/>
</dbReference>
<dbReference type="Gene3D" id="3.40.50.2300">
    <property type="match status" value="2"/>
</dbReference>
<dbReference type="EMBL" id="JAHAIK010000005">
    <property type="protein sequence ID" value="MBS5964566.1"/>
    <property type="molecule type" value="Genomic_DNA"/>
</dbReference>
<keyword evidence="3" id="KW-0804">Transcription</keyword>
<reference evidence="6" key="4">
    <citation type="submission" date="2021-02" db="EMBL/GenBank/DDBJ databases">
        <title>Infant gut strain persistence is associated with maternal origin, phylogeny, and functional potential including surface adhesion and iron acquisition.</title>
        <authorList>
            <person name="Lou Y.C."/>
        </authorList>
    </citation>
    <scope>NUCLEOTIDE SEQUENCE</scope>
    <source>
        <strain evidence="6">L3_058_000G1_dasL3_058_000G1_concoct_72</strain>
    </source>
</reference>
<dbReference type="PANTHER" id="PTHR30146">
    <property type="entry name" value="LACI-RELATED TRANSCRIPTIONAL REPRESSOR"/>
    <property type="match status" value="1"/>
</dbReference>
<evidence type="ECO:0000313" key="8">
    <source>
        <dbReference type="EMBL" id="PMC60466.1"/>
    </source>
</evidence>
<dbReference type="Proteomes" id="UP000235723">
    <property type="component" value="Unassembled WGS sequence"/>
</dbReference>
<dbReference type="SUPFAM" id="SSF47413">
    <property type="entry name" value="lambda repressor-like DNA-binding domains"/>
    <property type="match status" value="1"/>
</dbReference>
<dbReference type="Gene3D" id="1.10.260.40">
    <property type="entry name" value="lambda repressor-like DNA-binding domains"/>
    <property type="match status" value="1"/>
</dbReference>
<accession>A0A233UYY7</accession>
<proteinExistence type="predicted"/>
<organism evidence="7 9">
    <name type="scientific">Finegoldia magna</name>
    <name type="common">Peptostreptococcus magnus</name>
    <dbReference type="NCBI Taxonomy" id="1260"/>
    <lineage>
        <taxon>Bacteria</taxon>
        <taxon>Bacillati</taxon>
        <taxon>Bacillota</taxon>
        <taxon>Tissierellia</taxon>
        <taxon>Tissierellales</taxon>
        <taxon>Peptoniphilaceae</taxon>
        <taxon>Finegoldia</taxon>
    </lineage>
</organism>
<dbReference type="EMBL" id="NDYE01000014">
    <property type="protein sequence ID" value="OXZ31744.1"/>
    <property type="molecule type" value="Genomic_DNA"/>
</dbReference>
<dbReference type="InterPro" id="IPR010982">
    <property type="entry name" value="Lambda_DNA-bd_dom_sf"/>
</dbReference>
<dbReference type="PROSITE" id="PS50943">
    <property type="entry name" value="HTH_CROC1"/>
    <property type="match status" value="1"/>
</dbReference>
<dbReference type="InterPro" id="IPR001387">
    <property type="entry name" value="Cro/C1-type_HTH"/>
</dbReference>
<dbReference type="CDD" id="cd06267">
    <property type="entry name" value="PBP1_LacI_sugar_binding-like"/>
    <property type="match status" value="1"/>
</dbReference>
<keyword evidence="2 6" id="KW-0238">DNA-binding</keyword>
<evidence type="ECO:0000313" key="10">
    <source>
        <dbReference type="Proteomes" id="UP000235723"/>
    </source>
</evidence>
<protein>
    <submittedName>
        <fullName evidence="6">LacI family DNA-binding transcriptional regulator</fullName>
    </submittedName>
    <submittedName>
        <fullName evidence="7">LacI family transcriptional regulator</fullName>
    </submittedName>
</protein>
<name>A0A233UYY7_FINMA</name>
<reference evidence="8 10" key="3">
    <citation type="submission" date="2017-09" db="EMBL/GenBank/DDBJ databases">
        <title>Bacterial strain isolated from the female urinary microbiota.</title>
        <authorList>
            <person name="Thomas-White K."/>
            <person name="Kumar N."/>
            <person name="Forster S."/>
            <person name="Putonti C."/>
            <person name="Lawley T."/>
            <person name="Wolfe A.J."/>
        </authorList>
    </citation>
    <scope>NUCLEOTIDE SEQUENCE [LARGE SCALE GENOMIC DNA]</scope>
    <source>
        <strain evidence="8 10">UMB0115</strain>
    </source>
</reference>
<dbReference type="CDD" id="cd01392">
    <property type="entry name" value="HTH_LacI"/>
    <property type="match status" value="1"/>
</dbReference>